<evidence type="ECO:0000256" key="13">
    <source>
        <dbReference type="SAM" id="MobiDB-lite"/>
    </source>
</evidence>
<feature type="transmembrane region" description="Helical" evidence="11">
    <location>
        <begin position="314"/>
        <end position="335"/>
    </location>
</feature>
<dbReference type="PANTHER" id="PTHR11410:SF0">
    <property type="entry name" value="ATP SYNTHASE SUBUNIT A"/>
    <property type="match status" value="1"/>
</dbReference>
<keyword evidence="15" id="KW-0378">Hydrolase</keyword>
<gene>
    <name evidence="11" type="primary">atpB</name>
    <name evidence="15" type="ORF">AVDCRST_MAG89-165</name>
</gene>
<dbReference type="InterPro" id="IPR023011">
    <property type="entry name" value="ATP_synth_F0_asu_AS"/>
</dbReference>
<dbReference type="EMBL" id="CADCTV010000038">
    <property type="protein sequence ID" value="CAA9296513.1"/>
    <property type="molecule type" value="Genomic_DNA"/>
</dbReference>
<dbReference type="SUPFAM" id="SSF81336">
    <property type="entry name" value="F1F0 ATP synthase subunit A"/>
    <property type="match status" value="1"/>
</dbReference>
<accession>A0A6J4K6E7</accession>
<dbReference type="GO" id="GO:0046933">
    <property type="term" value="F:proton-transporting ATP synthase activity, rotational mechanism"/>
    <property type="evidence" value="ECO:0007669"/>
    <property type="project" value="UniProtKB-UniRule"/>
</dbReference>
<dbReference type="Pfam" id="PF00119">
    <property type="entry name" value="ATP-synt_A"/>
    <property type="match status" value="1"/>
</dbReference>
<dbReference type="NCBIfam" id="TIGR01131">
    <property type="entry name" value="ATP_synt_6_or_A"/>
    <property type="match status" value="1"/>
</dbReference>
<keyword evidence="9 11" id="KW-0472">Membrane</keyword>
<evidence type="ECO:0000256" key="10">
    <source>
        <dbReference type="ARBA" id="ARBA00023310"/>
    </source>
</evidence>
<feature type="transmembrane region" description="Helical" evidence="11">
    <location>
        <begin position="113"/>
        <end position="135"/>
    </location>
</feature>
<keyword evidence="6 11" id="KW-0375">Hydrogen ion transport</keyword>
<evidence type="ECO:0000256" key="1">
    <source>
        <dbReference type="ARBA" id="ARBA00004141"/>
    </source>
</evidence>
<feature type="region of interest" description="Disordered" evidence="13">
    <location>
        <begin position="48"/>
        <end position="74"/>
    </location>
</feature>
<dbReference type="GO" id="GO:0005886">
    <property type="term" value="C:plasma membrane"/>
    <property type="evidence" value="ECO:0007669"/>
    <property type="project" value="UniProtKB-SubCell"/>
</dbReference>
<dbReference type="GO" id="GO:0016787">
    <property type="term" value="F:hydrolase activity"/>
    <property type="evidence" value="ECO:0007669"/>
    <property type="project" value="UniProtKB-KW"/>
</dbReference>
<dbReference type="HAMAP" id="MF_01393">
    <property type="entry name" value="ATP_synth_a_bact"/>
    <property type="match status" value="1"/>
</dbReference>
<evidence type="ECO:0000256" key="3">
    <source>
        <dbReference type="ARBA" id="ARBA00022448"/>
    </source>
</evidence>
<dbReference type="PROSITE" id="PS00449">
    <property type="entry name" value="ATPASE_A"/>
    <property type="match status" value="1"/>
</dbReference>
<feature type="transmembrane region" description="Helical" evidence="11">
    <location>
        <begin position="282"/>
        <end position="308"/>
    </location>
</feature>
<dbReference type="PANTHER" id="PTHR11410">
    <property type="entry name" value="ATP SYNTHASE SUBUNIT A"/>
    <property type="match status" value="1"/>
</dbReference>
<dbReference type="PRINTS" id="PR00123">
    <property type="entry name" value="ATPASEA"/>
</dbReference>
<comment type="function">
    <text evidence="11 12">Key component of the proton channel; it plays a direct role in the translocation of protons across the membrane.</text>
</comment>
<feature type="chain" id="PRO_5026888364" description="ATP synthase subunit a" evidence="14">
    <location>
        <begin position="20"/>
        <end position="339"/>
    </location>
</feature>
<comment type="similarity">
    <text evidence="2 11 12">Belongs to the ATPase A chain family.</text>
</comment>
<proteinExistence type="inferred from homology"/>
<keyword evidence="7 11" id="KW-1133">Transmembrane helix</keyword>
<keyword evidence="14" id="KW-0732">Signal</keyword>
<evidence type="ECO:0000256" key="5">
    <source>
        <dbReference type="ARBA" id="ARBA00022692"/>
    </source>
</evidence>
<feature type="signal peptide" evidence="14">
    <location>
        <begin position="1"/>
        <end position="19"/>
    </location>
</feature>
<evidence type="ECO:0000313" key="15">
    <source>
        <dbReference type="EMBL" id="CAA9296513.1"/>
    </source>
</evidence>
<evidence type="ECO:0000256" key="6">
    <source>
        <dbReference type="ARBA" id="ARBA00022781"/>
    </source>
</evidence>
<evidence type="ECO:0000256" key="7">
    <source>
        <dbReference type="ARBA" id="ARBA00022989"/>
    </source>
</evidence>
<keyword evidence="3 11" id="KW-0813">Transport</keyword>
<sequence length="339" mass="35770">MKLNAALLALLFAAAPAVAQDTHGTIEGPQNLPSAAPPATHGAIQEATTGEHGPAASEGEHGAATAEGHGEFDPMHHVQDGRTLDFQPFGEIHLPAAHSWQVGPVDMTPTRHVVFMALAGLIMLAVFIPAGRAAARRQAGHGHAKKRHNAIEAAALFIRQEVVMPNIGHGGEKFAGFLITLFFFILICNLLGLMPFGATATGNFAVTIGLALITFVVVEVTGMVTLGPKGYLQTIVFIPHGLPKPLVPVMAAIMTPVELLGKFAKPFALSVRLMANMMAGHIVLLSLFSVALMFGGALMAGPFVMAAALMFLELFVAFLQAYVFVVLSSVFIGLMRHAH</sequence>
<evidence type="ECO:0000256" key="11">
    <source>
        <dbReference type="HAMAP-Rule" id="MF_01393"/>
    </source>
</evidence>
<reference evidence="15" key="1">
    <citation type="submission" date="2020-02" db="EMBL/GenBank/DDBJ databases">
        <authorList>
            <person name="Meier V. D."/>
        </authorList>
    </citation>
    <scope>NUCLEOTIDE SEQUENCE</scope>
    <source>
        <strain evidence="15">AVDCRST_MAG89</strain>
    </source>
</reference>
<evidence type="ECO:0000256" key="4">
    <source>
        <dbReference type="ARBA" id="ARBA00022547"/>
    </source>
</evidence>
<organism evidence="15">
    <name type="scientific">uncultured Gemmatimonadota bacterium</name>
    <dbReference type="NCBI Taxonomy" id="203437"/>
    <lineage>
        <taxon>Bacteria</taxon>
        <taxon>Pseudomonadati</taxon>
        <taxon>Gemmatimonadota</taxon>
        <taxon>environmental samples</taxon>
    </lineage>
</organism>
<dbReference type="GO" id="GO:0045259">
    <property type="term" value="C:proton-transporting ATP synthase complex"/>
    <property type="evidence" value="ECO:0007669"/>
    <property type="project" value="UniProtKB-KW"/>
</dbReference>
<feature type="transmembrane region" description="Helical" evidence="11">
    <location>
        <begin position="174"/>
        <end position="198"/>
    </location>
</feature>
<evidence type="ECO:0000256" key="12">
    <source>
        <dbReference type="RuleBase" id="RU000483"/>
    </source>
</evidence>
<dbReference type="Gene3D" id="1.20.120.220">
    <property type="entry name" value="ATP synthase, F0 complex, subunit A"/>
    <property type="match status" value="1"/>
</dbReference>
<evidence type="ECO:0000256" key="9">
    <source>
        <dbReference type="ARBA" id="ARBA00023136"/>
    </source>
</evidence>
<keyword evidence="5 11" id="KW-0812">Transmembrane</keyword>
<dbReference type="CDD" id="cd00310">
    <property type="entry name" value="ATP-synt_Fo_a_6"/>
    <property type="match status" value="1"/>
</dbReference>
<keyword evidence="8 11" id="KW-0406">Ion transport</keyword>
<dbReference type="InterPro" id="IPR045083">
    <property type="entry name" value="ATP_synth_F0_asu_bact/mt"/>
</dbReference>
<evidence type="ECO:0000256" key="14">
    <source>
        <dbReference type="SAM" id="SignalP"/>
    </source>
</evidence>
<dbReference type="AlphaFoldDB" id="A0A6J4K6E7"/>
<evidence type="ECO:0000256" key="2">
    <source>
        <dbReference type="ARBA" id="ARBA00006810"/>
    </source>
</evidence>
<evidence type="ECO:0000256" key="8">
    <source>
        <dbReference type="ARBA" id="ARBA00023065"/>
    </source>
</evidence>
<dbReference type="InterPro" id="IPR035908">
    <property type="entry name" value="F0_ATP_A_sf"/>
</dbReference>
<keyword evidence="10 11" id="KW-0066">ATP synthesis</keyword>
<keyword evidence="4 11" id="KW-0138">CF(0)</keyword>
<feature type="transmembrane region" description="Helical" evidence="11">
    <location>
        <begin position="204"/>
        <end position="226"/>
    </location>
</feature>
<dbReference type="InterPro" id="IPR000568">
    <property type="entry name" value="ATP_synth_F0_asu"/>
</dbReference>
<keyword evidence="11" id="KW-1003">Cell membrane</keyword>
<name>A0A6J4K6E7_9BACT</name>
<protein>
    <recommendedName>
        <fullName evidence="11 12">ATP synthase subunit a</fullName>
    </recommendedName>
    <alternativeName>
        <fullName evidence="11">ATP synthase F0 sector subunit a</fullName>
    </alternativeName>
    <alternativeName>
        <fullName evidence="11">F-ATPase subunit 6</fullName>
    </alternativeName>
</protein>
<comment type="subcellular location">
    <subcellularLocation>
        <location evidence="11 12">Cell membrane</location>
        <topology evidence="11 12">Multi-pass membrane protein</topology>
    </subcellularLocation>
    <subcellularLocation>
        <location evidence="1">Membrane</location>
        <topology evidence="1">Multi-pass membrane protein</topology>
    </subcellularLocation>
</comment>